<dbReference type="RefSeq" id="WP_035343126.1">
    <property type="nucleotide sequence ID" value="NZ_BAUU01000011.1"/>
</dbReference>
<evidence type="ECO:0008006" key="3">
    <source>
        <dbReference type="Google" id="ProtNLM"/>
    </source>
</evidence>
<name>W4QEJ8_9BACI</name>
<dbReference type="STRING" id="1236971.JCM9152_1874"/>
<evidence type="ECO:0000313" key="2">
    <source>
        <dbReference type="Proteomes" id="UP000018895"/>
    </source>
</evidence>
<comment type="caution">
    <text evidence="1">The sequence shown here is derived from an EMBL/GenBank/DDBJ whole genome shotgun (WGS) entry which is preliminary data.</text>
</comment>
<evidence type="ECO:0000313" key="1">
    <source>
        <dbReference type="EMBL" id="GAE30466.1"/>
    </source>
</evidence>
<accession>W4QEJ8</accession>
<dbReference type="AlphaFoldDB" id="W4QEJ8"/>
<proteinExistence type="predicted"/>
<gene>
    <name evidence="1" type="ORF">JCM9152_1874</name>
</gene>
<dbReference type="EMBL" id="BAUU01000011">
    <property type="protein sequence ID" value="GAE30466.1"/>
    <property type="molecule type" value="Genomic_DNA"/>
</dbReference>
<dbReference type="InterPro" id="IPR036890">
    <property type="entry name" value="HATPase_C_sf"/>
</dbReference>
<dbReference type="Gene3D" id="3.30.565.10">
    <property type="entry name" value="Histidine kinase-like ATPase, C-terminal domain"/>
    <property type="match status" value="1"/>
</dbReference>
<reference evidence="1" key="1">
    <citation type="journal article" date="2014" name="Genome Announc.">
        <title>Draft Genome Sequences of Three Alkaliphilic Bacillus Strains, Bacillus wakoensis JCM 9140T, Bacillus akibai JCM 9157T, and Bacillus hemicellulosilyticus JCM 9152T.</title>
        <authorList>
            <person name="Yuki M."/>
            <person name="Oshima K."/>
            <person name="Suda W."/>
            <person name="Oshida Y."/>
            <person name="Kitamura K."/>
            <person name="Iida T."/>
            <person name="Hattori M."/>
            <person name="Ohkuma M."/>
        </authorList>
    </citation>
    <scope>NUCLEOTIDE SEQUENCE [LARGE SCALE GENOMIC DNA]</scope>
    <source>
        <strain evidence="1">JCM 9152</strain>
    </source>
</reference>
<keyword evidence="2" id="KW-1185">Reference proteome</keyword>
<dbReference type="OrthoDB" id="9781904at2"/>
<protein>
    <recommendedName>
        <fullName evidence="3">Histidine kinase/HSP90-like ATPase domain-containing protein</fullName>
    </recommendedName>
</protein>
<dbReference type="Proteomes" id="UP000018895">
    <property type="component" value="Unassembled WGS sequence"/>
</dbReference>
<dbReference type="SUPFAM" id="SSF55874">
    <property type="entry name" value="ATPase domain of HSP90 chaperone/DNA topoisomerase II/histidine kinase"/>
    <property type="match status" value="1"/>
</dbReference>
<sequence length="116" mass="13490">MRHGYPSPYKETIYIGVEGRIIEEAHQPMLELFVSDKGIGLADEWSIETCTGIGIKNVEERIWMYCGDPYRIQIRNRREGGVGVQIVLPIIEEEHELQQWIRKQQEWLDGYKGGQS</sequence>
<organism evidence="1 2">
    <name type="scientific">Halalkalibacter hemicellulosilyticusJCM 9152</name>
    <dbReference type="NCBI Taxonomy" id="1236971"/>
    <lineage>
        <taxon>Bacteria</taxon>
        <taxon>Bacillati</taxon>
        <taxon>Bacillota</taxon>
        <taxon>Bacilli</taxon>
        <taxon>Bacillales</taxon>
        <taxon>Bacillaceae</taxon>
        <taxon>Halalkalibacter</taxon>
    </lineage>
</organism>